<comment type="similarity">
    <text evidence="1">Belongs to the gamma-glutamyltransferase family.</text>
</comment>
<name>A0ABP3GKH6_9ACTN</name>
<evidence type="ECO:0000256" key="2">
    <source>
        <dbReference type="ARBA" id="ARBA00022679"/>
    </source>
</evidence>
<feature type="region of interest" description="Disordered" evidence="5">
    <location>
        <begin position="486"/>
        <end position="507"/>
    </location>
</feature>
<dbReference type="InterPro" id="IPR029055">
    <property type="entry name" value="Ntn_hydrolases_N"/>
</dbReference>
<gene>
    <name evidence="6" type="primary">ggt_1</name>
    <name evidence="6" type="ORF">GCM10010319_25940</name>
</gene>
<dbReference type="Proteomes" id="UP001500063">
    <property type="component" value="Unassembled WGS sequence"/>
</dbReference>
<dbReference type="PANTHER" id="PTHR43199:SF1">
    <property type="entry name" value="GLUTATHIONE HYDROLASE PROENZYME"/>
    <property type="match status" value="1"/>
</dbReference>
<dbReference type="Gene3D" id="3.60.20.40">
    <property type="match status" value="1"/>
</dbReference>
<keyword evidence="3" id="KW-0378">Hydrolase</keyword>
<evidence type="ECO:0000256" key="4">
    <source>
        <dbReference type="ARBA" id="ARBA00023145"/>
    </source>
</evidence>
<dbReference type="Gene3D" id="1.10.246.130">
    <property type="match status" value="1"/>
</dbReference>
<dbReference type="InterPro" id="IPR043138">
    <property type="entry name" value="GGT_lsub"/>
</dbReference>
<protein>
    <submittedName>
        <fullName evidence="6">Gamma-glutamyltransferase</fullName>
    </submittedName>
</protein>
<dbReference type="InterPro" id="IPR043137">
    <property type="entry name" value="GGT_ssub_C"/>
</dbReference>
<keyword evidence="4" id="KW-0865">Zymogen</keyword>
<evidence type="ECO:0000313" key="7">
    <source>
        <dbReference type="Proteomes" id="UP001500063"/>
    </source>
</evidence>
<evidence type="ECO:0000256" key="1">
    <source>
        <dbReference type="ARBA" id="ARBA00009381"/>
    </source>
</evidence>
<sequence length="630" mass="65142">MGPLAELGIHLGVTAHRRTRAALFLVVGLLACPLLTPGVGAPHVLRSSPVSLVSAFSATGRPGCGPGPAGSARGERFMVAAASPSAAAAGCRVLRDGGSAADAAVAVQAVLAVVEPQSSGLGGGSQITYWDSGRHRVRFFEGLSQAPAVVTEGLGVPTAAEQQGHHVRAFDESVEHTGRAVGVPGTVRVLGQVHRAYGNRPWSTLFSAADGLATQGFPVSPYLHDMTREGCLHPDVRARYCDGDKPKPVGAKVVNRELAQVLREVAAGGPDAFYDPAGTIAPAVVARVRAGHFKARSDSHGPAVIPSLMTVKDFAGYRSHERTPLCGGVFGHRLCTAPPPSYGGIDVLTLLALAERKGIAELAPDTADQAHLAIEASRLADVDARAYTGDPAFTHVPLAALRDPAYLDRRAARISRTTAVHPVRPGLPPGLSDASIGNDATSQVSIVDAYGNAMSMTTTVNMNFGAGMEARGIILNNVLTNFSRTPAAGRPNAMEPNKRPVTSMAPTLVLDPGDKLRLVAGSAGGNPIPDYVAQQILGTIVYGMNPQEALGQSHISGQTTVADCGGQPDVRSDVERGTAAERFLPRLTALGHPCVAAVPLRSGAALVEVTPGGLLRGAADPRRDGTAMGY</sequence>
<evidence type="ECO:0000313" key="6">
    <source>
        <dbReference type="EMBL" id="GAA0348192.1"/>
    </source>
</evidence>
<evidence type="ECO:0000256" key="3">
    <source>
        <dbReference type="ARBA" id="ARBA00022801"/>
    </source>
</evidence>
<evidence type="ECO:0000256" key="5">
    <source>
        <dbReference type="SAM" id="MobiDB-lite"/>
    </source>
</evidence>
<dbReference type="PRINTS" id="PR01210">
    <property type="entry name" value="GGTRANSPTASE"/>
</dbReference>
<dbReference type="InterPro" id="IPR051792">
    <property type="entry name" value="GGT_bact"/>
</dbReference>
<dbReference type="Pfam" id="PF01019">
    <property type="entry name" value="G_glu_transpept"/>
    <property type="match status" value="1"/>
</dbReference>
<accession>A0ABP3GKH6</accession>
<keyword evidence="7" id="KW-1185">Reference proteome</keyword>
<proteinExistence type="inferred from homology"/>
<dbReference type="SUPFAM" id="SSF56235">
    <property type="entry name" value="N-terminal nucleophile aminohydrolases (Ntn hydrolases)"/>
    <property type="match status" value="1"/>
</dbReference>
<dbReference type="EMBL" id="BAAABW010000015">
    <property type="protein sequence ID" value="GAA0348192.1"/>
    <property type="molecule type" value="Genomic_DNA"/>
</dbReference>
<keyword evidence="2" id="KW-0808">Transferase</keyword>
<reference evidence="7" key="1">
    <citation type="journal article" date="2019" name="Int. J. Syst. Evol. Microbiol.">
        <title>The Global Catalogue of Microorganisms (GCM) 10K type strain sequencing project: providing services to taxonomists for standard genome sequencing and annotation.</title>
        <authorList>
            <consortium name="The Broad Institute Genomics Platform"/>
            <consortium name="The Broad Institute Genome Sequencing Center for Infectious Disease"/>
            <person name="Wu L."/>
            <person name="Ma J."/>
        </authorList>
    </citation>
    <scope>NUCLEOTIDE SEQUENCE [LARGE SCALE GENOMIC DNA]</scope>
    <source>
        <strain evidence="7">JCM 4565</strain>
    </source>
</reference>
<dbReference type="PANTHER" id="PTHR43199">
    <property type="entry name" value="GLUTATHIONE HYDROLASE"/>
    <property type="match status" value="1"/>
</dbReference>
<organism evidence="6 7">
    <name type="scientific">Streptomyces blastmyceticus</name>
    <dbReference type="NCBI Taxonomy" id="68180"/>
    <lineage>
        <taxon>Bacteria</taxon>
        <taxon>Bacillati</taxon>
        <taxon>Actinomycetota</taxon>
        <taxon>Actinomycetes</taxon>
        <taxon>Kitasatosporales</taxon>
        <taxon>Streptomycetaceae</taxon>
        <taxon>Streptomyces</taxon>
    </lineage>
</organism>
<comment type="caution">
    <text evidence="6">The sequence shown here is derived from an EMBL/GenBank/DDBJ whole genome shotgun (WGS) entry which is preliminary data.</text>
</comment>